<feature type="compositionally biased region" description="Acidic residues" evidence="14">
    <location>
        <begin position="382"/>
        <end position="393"/>
    </location>
</feature>
<keyword evidence="10" id="KW-0804">Transcription</keyword>
<reference evidence="17" key="2">
    <citation type="submission" date="2025-05" db="UniProtKB">
        <authorList>
            <consortium name="EnsemblMetazoa"/>
        </authorList>
    </citation>
    <scope>IDENTIFICATION</scope>
</reference>
<accession>A0A6P7F4C2</accession>
<evidence type="ECO:0000256" key="14">
    <source>
        <dbReference type="SAM" id="MobiDB-lite"/>
    </source>
</evidence>
<name>A0A6P7F4C2_DIAVI</name>
<dbReference type="PROSITE" id="PS51915">
    <property type="entry name" value="ZAD"/>
    <property type="match status" value="1"/>
</dbReference>
<evidence type="ECO:0000256" key="9">
    <source>
        <dbReference type="ARBA" id="ARBA00023125"/>
    </source>
</evidence>
<dbReference type="EnsemblMetazoa" id="XM_028273926.2">
    <property type="protein sequence ID" value="XP_028129727.1"/>
    <property type="gene ID" value="LOC114325799"/>
</dbReference>
<dbReference type="OrthoDB" id="1095242at2759"/>
<dbReference type="GO" id="GO:0048598">
    <property type="term" value="P:embryonic morphogenesis"/>
    <property type="evidence" value="ECO:0007669"/>
    <property type="project" value="UniProtKB-ARBA"/>
</dbReference>
<dbReference type="FunFam" id="3.30.160.60:FF:000870">
    <property type="entry name" value="zinc finger protein 197 isoform X1"/>
    <property type="match status" value="1"/>
</dbReference>
<feature type="binding site" evidence="13">
    <location>
        <position position="64"/>
    </location>
    <ligand>
        <name>Zn(2+)</name>
        <dbReference type="ChEBI" id="CHEBI:29105"/>
    </ligand>
</feature>
<feature type="domain" description="ZAD" evidence="16">
    <location>
        <begin position="11"/>
        <end position="88"/>
    </location>
</feature>
<keyword evidence="9" id="KW-0238">DNA-binding</keyword>
<evidence type="ECO:0000313" key="18">
    <source>
        <dbReference type="Proteomes" id="UP001652700"/>
    </source>
</evidence>
<protein>
    <submittedName>
        <fullName evidence="19">Zinc finger protein 260-like isoform X1</fullName>
    </submittedName>
</protein>
<keyword evidence="4" id="KW-0677">Repeat</keyword>
<evidence type="ECO:0000259" key="16">
    <source>
        <dbReference type="PROSITE" id="PS51915"/>
    </source>
</evidence>
<dbReference type="InterPro" id="IPR036236">
    <property type="entry name" value="Znf_C2H2_sf"/>
</dbReference>
<dbReference type="PROSITE" id="PS50157">
    <property type="entry name" value="ZINC_FINGER_C2H2_2"/>
    <property type="match status" value="11"/>
</dbReference>
<dbReference type="Gene3D" id="3.30.160.60">
    <property type="entry name" value="Classic Zinc Finger"/>
    <property type="match status" value="11"/>
</dbReference>
<dbReference type="Gene3D" id="3.40.1800.20">
    <property type="match status" value="1"/>
</dbReference>
<feature type="domain" description="C2H2-type" evidence="15">
    <location>
        <begin position="602"/>
        <end position="629"/>
    </location>
</feature>
<organism evidence="19">
    <name type="scientific">Diabrotica virgifera virgifera</name>
    <name type="common">western corn rootworm</name>
    <dbReference type="NCBI Taxonomy" id="50390"/>
    <lineage>
        <taxon>Eukaryota</taxon>
        <taxon>Metazoa</taxon>
        <taxon>Ecdysozoa</taxon>
        <taxon>Arthropoda</taxon>
        <taxon>Hexapoda</taxon>
        <taxon>Insecta</taxon>
        <taxon>Pterygota</taxon>
        <taxon>Neoptera</taxon>
        <taxon>Endopterygota</taxon>
        <taxon>Coleoptera</taxon>
        <taxon>Polyphaga</taxon>
        <taxon>Cucujiformia</taxon>
        <taxon>Chrysomeloidea</taxon>
        <taxon>Chrysomelidae</taxon>
        <taxon>Galerucinae</taxon>
        <taxon>Diabroticina</taxon>
        <taxon>Diabroticites</taxon>
        <taxon>Diabrotica</taxon>
    </lineage>
</organism>
<dbReference type="PANTHER" id="PTHR24384">
    <property type="entry name" value="FINGER PUTATIVE TRANSCRIPTION FACTOR FAMILY-RELATED"/>
    <property type="match status" value="1"/>
</dbReference>
<comment type="subcellular location">
    <subcellularLocation>
        <location evidence="1">Nucleus</location>
    </subcellularLocation>
</comment>
<dbReference type="SUPFAM" id="SSF57716">
    <property type="entry name" value="Glucocorticoid receptor-like (DNA-binding domain)"/>
    <property type="match status" value="1"/>
</dbReference>
<dbReference type="FunFam" id="3.30.160.60:FF:000446">
    <property type="entry name" value="Zinc finger protein"/>
    <property type="match status" value="2"/>
</dbReference>
<feature type="domain" description="C2H2-type" evidence="15">
    <location>
        <begin position="488"/>
        <end position="515"/>
    </location>
</feature>
<dbReference type="FunFam" id="3.30.160.60:FF:000512">
    <property type="entry name" value="zinc finger protein 197 isoform X1"/>
    <property type="match status" value="1"/>
</dbReference>
<dbReference type="GO" id="GO:0040029">
    <property type="term" value="P:epigenetic regulation of gene expression"/>
    <property type="evidence" value="ECO:0007669"/>
    <property type="project" value="UniProtKB-ARBA"/>
</dbReference>
<feature type="domain" description="C2H2-type" evidence="15">
    <location>
        <begin position="317"/>
        <end position="339"/>
    </location>
</feature>
<dbReference type="FunFam" id="3.30.160.60:FF:000690">
    <property type="entry name" value="Zinc finger protein 354C"/>
    <property type="match status" value="1"/>
</dbReference>
<keyword evidence="6 13" id="KW-0862">Zinc</keyword>
<dbReference type="KEGG" id="dvv:114325799"/>
<dbReference type="Pfam" id="PF00096">
    <property type="entry name" value="zf-C2H2"/>
    <property type="match status" value="7"/>
</dbReference>
<dbReference type="GO" id="GO:0000978">
    <property type="term" value="F:RNA polymerase II cis-regulatory region sequence-specific DNA binding"/>
    <property type="evidence" value="ECO:0007669"/>
    <property type="project" value="TreeGrafter"/>
</dbReference>
<evidence type="ECO:0000256" key="11">
    <source>
        <dbReference type="ARBA" id="ARBA00023242"/>
    </source>
</evidence>
<dbReference type="SUPFAM" id="SSF57667">
    <property type="entry name" value="beta-beta-alpha zinc fingers"/>
    <property type="match status" value="7"/>
</dbReference>
<feature type="binding site" evidence="13">
    <location>
        <position position="61"/>
    </location>
    <ligand>
        <name>Zn(2+)</name>
        <dbReference type="ChEBI" id="CHEBI:29105"/>
    </ligand>
</feature>
<evidence type="ECO:0000256" key="4">
    <source>
        <dbReference type="ARBA" id="ARBA00022737"/>
    </source>
</evidence>
<evidence type="ECO:0000256" key="7">
    <source>
        <dbReference type="ARBA" id="ARBA00022843"/>
    </source>
</evidence>
<feature type="domain" description="C2H2-type" evidence="15">
    <location>
        <begin position="574"/>
        <end position="601"/>
    </location>
</feature>
<evidence type="ECO:0000313" key="19">
    <source>
        <dbReference type="RefSeq" id="XP_028129727.1"/>
    </source>
</evidence>
<dbReference type="InterPro" id="IPR013087">
    <property type="entry name" value="Znf_C2H2_type"/>
</dbReference>
<dbReference type="InterPro" id="IPR050752">
    <property type="entry name" value="C2H2-ZF_domain"/>
</dbReference>
<feature type="domain" description="C2H2-type" evidence="15">
    <location>
        <begin position="460"/>
        <end position="487"/>
    </location>
</feature>
<feature type="domain" description="C2H2-type" evidence="15">
    <location>
        <begin position="658"/>
        <end position="685"/>
    </location>
</feature>
<dbReference type="Pfam" id="PF07776">
    <property type="entry name" value="zf-AD"/>
    <property type="match status" value="1"/>
</dbReference>
<dbReference type="SMART" id="SM00868">
    <property type="entry name" value="zf-AD"/>
    <property type="match status" value="1"/>
</dbReference>
<evidence type="ECO:0000256" key="1">
    <source>
        <dbReference type="ARBA" id="ARBA00004123"/>
    </source>
</evidence>
<feature type="domain" description="C2H2-type" evidence="15">
    <location>
        <begin position="516"/>
        <end position="543"/>
    </location>
</feature>
<dbReference type="PANTHER" id="PTHR24384:SF189">
    <property type="entry name" value="C2H2-TYPE DOMAIN-CONTAINING PROTEIN-RELATED"/>
    <property type="match status" value="1"/>
</dbReference>
<dbReference type="FunFam" id="3.30.160.60:FF:000478">
    <property type="entry name" value="Zinc finger protein 133"/>
    <property type="match status" value="1"/>
</dbReference>
<keyword evidence="3 13" id="KW-0479">Metal-binding</keyword>
<feature type="domain" description="C2H2-type" evidence="15">
    <location>
        <begin position="432"/>
        <end position="459"/>
    </location>
</feature>
<feature type="domain" description="C2H2-type" evidence="15">
    <location>
        <begin position="630"/>
        <end position="657"/>
    </location>
</feature>
<feature type="binding site" evidence="13">
    <location>
        <position position="13"/>
    </location>
    <ligand>
        <name>Zn(2+)</name>
        <dbReference type="ChEBI" id="CHEBI:29105"/>
    </ligand>
</feature>
<dbReference type="FunFam" id="3.30.160.60:FF:000100">
    <property type="entry name" value="Zinc finger 45-like"/>
    <property type="match status" value="1"/>
</dbReference>
<reference evidence="19" key="1">
    <citation type="submission" date="2025-04" db="UniProtKB">
        <authorList>
            <consortium name="RefSeq"/>
        </authorList>
    </citation>
    <scope>IDENTIFICATION</scope>
    <source>
        <tissue evidence="19">Whole insect</tissue>
    </source>
</reference>
<feature type="region of interest" description="Disordered" evidence="14">
    <location>
        <begin position="381"/>
        <end position="416"/>
    </location>
</feature>
<evidence type="ECO:0000256" key="5">
    <source>
        <dbReference type="ARBA" id="ARBA00022771"/>
    </source>
</evidence>
<evidence type="ECO:0000256" key="12">
    <source>
        <dbReference type="PROSITE-ProRule" id="PRU00042"/>
    </source>
</evidence>
<dbReference type="RefSeq" id="XP_028129727.1">
    <property type="nucleotide sequence ID" value="XM_028273926.1"/>
</dbReference>
<feature type="region of interest" description="Disordered" evidence="14">
    <location>
        <begin position="260"/>
        <end position="307"/>
    </location>
</feature>
<dbReference type="InParanoid" id="A0A6P7F4C2"/>
<evidence type="ECO:0000256" key="3">
    <source>
        <dbReference type="ARBA" id="ARBA00022723"/>
    </source>
</evidence>
<dbReference type="PROSITE" id="PS00028">
    <property type="entry name" value="ZINC_FINGER_C2H2_1"/>
    <property type="match status" value="10"/>
</dbReference>
<proteinExistence type="predicted"/>
<evidence type="ECO:0000256" key="13">
    <source>
        <dbReference type="PROSITE-ProRule" id="PRU01263"/>
    </source>
</evidence>
<dbReference type="GO" id="GO:0003682">
    <property type="term" value="F:chromatin binding"/>
    <property type="evidence" value="ECO:0007669"/>
    <property type="project" value="UniProtKB-ARBA"/>
</dbReference>
<feature type="compositionally biased region" description="Low complexity" evidence="14">
    <location>
        <begin position="405"/>
        <end position="414"/>
    </location>
</feature>
<dbReference type="InterPro" id="IPR012934">
    <property type="entry name" value="Znf_AD"/>
</dbReference>
<keyword evidence="8" id="KW-0805">Transcription regulation</keyword>
<dbReference type="GO" id="GO:0000981">
    <property type="term" value="F:DNA-binding transcription factor activity, RNA polymerase II-specific"/>
    <property type="evidence" value="ECO:0007669"/>
    <property type="project" value="TreeGrafter"/>
</dbReference>
<keyword evidence="5 12" id="KW-0863">Zinc-finger</keyword>
<keyword evidence="2" id="KW-1017">Isopeptide bond</keyword>
<dbReference type="FunFam" id="3.30.160.60:FF:000624">
    <property type="entry name" value="zinc finger protein 697"/>
    <property type="match status" value="1"/>
</dbReference>
<dbReference type="FunCoup" id="A0A6P7F4C2">
    <property type="interactions" value="3"/>
</dbReference>
<evidence type="ECO:0000313" key="17">
    <source>
        <dbReference type="EnsemblMetazoa" id="XP_028129727.1"/>
    </source>
</evidence>
<dbReference type="Proteomes" id="UP001652700">
    <property type="component" value="Unplaced"/>
</dbReference>
<dbReference type="FunFam" id="3.30.160.60:FF:002880">
    <property type="entry name" value="Zinc finger imprinted 3"/>
    <property type="match status" value="1"/>
</dbReference>
<sequence>MTTLENSKFEELCRLCATKTEVFLAINIFENEGIIRQVSKKIDSCLPVQVHETDELPKMICETCLYKLELFTDFRERSARTEKLLIELYKELSNCIQNGQTCLVPIHTNELIMVQQHLQNVSDISLPSLSQNQDIIMTSDMNSHSLENIVTSSLSNTDFSNQAFDTQQEPVVDSSSGSKFEDNLSLIQQHQLLTEQFRLQQDLQLDNANIPLLNDLKDSSNHSTHRFDFQVKLEEQNICRLQFESHKLSLNQITSKSDLETYKQEDSSSNSNSLSSSHLEKRLGEISQENPLSQKDMFDLNSGSSDPMMSLENEEGYYCNICGKIFDQRDQLDLHYLDHYHKCVVCKTVFSSVQELSSHKKTCIVDKKCDKSSDKLKTECEWSSEESENDDELSPIKNEPEELGSHNTSSNSSNGIIVANDKKVPKSVLVPKVCTECGKTYKTNYKLAEHMRKHTGEKPFKCRSCDKTFRSRIGLAQHEAKHTGQYEFSCPTCGKGFQCKSYLMVHQRVHSNVKPYPCTTCGQNFKTKQSLLDHTNRHLGVKPFICDICGRGFITKGLCRAHRKIHSGQDNRKYSCHVCDKMFVSKSYLQTHQRIHTGEKPFMCEVCGKGFLTGVDLKIHFTMHSGEKSYVCEMCGKAFARRDALRCHRRSHTGERPYSCDLCGQTFTQFTPMVIHKRLHTGERPYMCETCGKGFVSRSTMMSHAKKHV</sequence>
<dbReference type="GeneID" id="114325799"/>
<keyword evidence="7" id="KW-0832">Ubl conjugation</keyword>
<dbReference type="SMART" id="SM00355">
    <property type="entry name" value="ZnF_C2H2"/>
    <property type="match status" value="12"/>
</dbReference>
<evidence type="ECO:0000256" key="8">
    <source>
        <dbReference type="ARBA" id="ARBA00023015"/>
    </source>
</evidence>
<dbReference type="AlphaFoldDB" id="A0A6P7F4C2"/>
<dbReference type="GO" id="GO:0005634">
    <property type="term" value="C:nucleus"/>
    <property type="evidence" value="ECO:0007669"/>
    <property type="project" value="UniProtKB-SubCell"/>
</dbReference>
<evidence type="ECO:0000259" key="15">
    <source>
        <dbReference type="PROSITE" id="PS50157"/>
    </source>
</evidence>
<dbReference type="GO" id="GO:0000785">
    <property type="term" value="C:chromatin"/>
    <property type="evidence" value="ECO:0007669"/>
    <property type="project" value="UniProtKB-ARBA"/>
</dbReference>
<evidence type="ECO:0000256" key="6">
    <source>
        <dbReference type="ARBA" id="ARBA00022833"/>
    </source>
</evidence>
<dbReference type="GO" id="GO:0008270">
    <property type="term" value="F:zinc ion binding"/>
    <property type="evidence" value="ECO:0007669"/>
    <property type="project" value="UniProtKB-UniRule"/>
</dbReference>
<dbReference type="Pfam" id="PF13912">
    <property type="entry name" value="zf-C2H2_6"/>
    <property type="match status" value="1"/>
</dbReference>
<feature type="binding site" evidence="13">
    <location>
        <position position="16"/>
    </location>
    <ligand>
        <name>Zn(2+)</name>
        <dbReference type="ChEBI" id="CHEBI:29105"/>
    </ligand>
</feature>
<keyword evidence="11" id="KW-0539">Nucleus</keyword>
<feature type="domain" description="C2H2-type" evidence="15">
    <location>
        <begin position="686"/>
        <end position="709"/>
    </location>
</feature>
<evidence type="ECO:0000256" key="10">
    <source>
        <dbReference type="ARBA" id="ARBA00023163"/>
    </source>
</evidence>
<evidence type="ECO:0000256" key="2">
    <source>
        <dbReference type="ARBA" id="ARBA00022499"/>
    </source>
</evidence>
<feature type="domain" description="C2H2-type" evidence="15">
    <location>
        <begin position="544"/>
        <end position="571"/>
    </location>
</feature>
<keyword evidence="18" id="KW-1185">Reference proteome</keyword>
<dbReference type="FunFam" id="3.30.160.60:FF:001840">
    <property type="entry name" value="Paternally-expressed gene 3 protein"/>
    <property type="match status" value="1"/>
</dbReference>
<feature type="compositionally biased region" description="Low complexity" evidence="14">
    <location>
        <begin position="267"/>
        <end position="277"/>
    </location>
</feature>
<gene>
    <name evidence="19" type="primary">LOC114325799</name>
</gene>